<organism evidence="2 3">
    <name type="scientific">Sphingopyxis terrae subsp. terrae NBRC 15098</name>
    <dbReference type="NCBI Taxonomy" id="1219058"/>
    <lineage>
        <taxon>Bacteria</taxon>
        <taxon>Pseudomonadati</taxon>
        <taxon>Pseudomonadota</taxon>
        <taxon>Alphaproteobacteria</taxon>
        <taxon>Sphingomonadales</taxon>
        <taxon>Sphingomonadaceae</taxon>
        <taxon>Sphingopyxis</taxon>
    </lineage>
</organism>
<keyword evidence="1" id="KW-0732">Signal</keyword>
<gene>
    <name evidence="2" type="ORF">AOA14_13710</name>
</gene>
<feature type="signal peptide" evidence="1">
    <location>
        <begin position="1"/>
        <end position="21"/>
    </location>
</feature>
<reference evidence="2 3" key="2">
    <citation type="journal article" date="2016" name="Genome Announc.">
        <title>Complete Genome Sequence of Sphingopyxis terrae Strain 203-1 (NBRC 111660), a Polyethylene Glycol Degrader.</title>
        <authorList>
            <person name="Ohtsubo Y."/>
            <person name="Nonoyama S."/>
            <person name="Nagata Y."/>
            <person name="Numata M."/>
            <person name="Tsuchikane K."/>
            <person name="Hosoyama A."/>
            <person name="Yamazoe A."/>
            <person name="Tsuda M."/>
            <person name="Fujita N."/>
            <person name="Kawai F."/>
        </authorList>
    </citation>
    <scope>NUCLEOTIDE SEQUENCE [LARGE SCALE GENOMIC DNA]</scope>
    <source>
        <strain evidence="2 3">203-1</strain>
    </source>
</reference>
<evidence type="ECO:0000256" key="1">
    <source>
        <dbReference type="SAM" id="SignalP"/>
    </source>
</evidence>
<name>A0A142W0V1_9SPHN</name>
<evidence type="ECO:0000313" key="2">
    <source>
        <dbReference type="EMBL" id="AMU95666.1"/>
    </source>
</evidence>
<dbReference type="KEGG" id="ster:AOA14_13710"/>
<dbReference type="STRING" id="1219058.AOA14_13710"/>
<feature type="chain" id="PRO_5007502626" description="Homogentisate 1,2-dioxygenase" evidence="1">
    <location>
        <begin position="22"/>
        <end position="181"/>
    </location>
</feature>
<dbReference type="RefSeq" id="WP_062902200.1">
    <property type="nucleotide sequence ID" value="NZ_CP013342.1"/>
</dbReference>
<proteinExistence type="predicted"/>
<protein>
    <recommendedName>
        <fullName evidence="4">Homogentisate 1,2-dioxygenase</fullName>
    </recommendedName>
</protein>
<sequence length="181" mass="19327">MRFRVFAGAALSAAVILAVPAAGKAPRKGKAVADCPADPALPPDLADWGRMSSAKTIYAYGEARAADWPSLGAARTGLLLHKAESLRYWIAPERRQDVFKFGGMIPVEVKRAGRLVIALDAGAWIDLVRDGKAQPAAAHGHGPACSGIRKMVEYDVTPGRYLVQIVNAPEQSIRAMAVLRD</sequence>
<dbReference type="Proteomes" id="UP000076234">
    <property type="component" value="Chromosome"/>
</dbReference>
<evidence type="ECO:0000313" key="3">
    <source>
        <dbReference type="Proteomes" id="UP000076234"/>
    </source>
</evidence>
<evidence type="ECO:0008006" key="4">
    <source>
        <dbReference type="Google" id="ProtNLM"/>
    </source>
</evidence>
<accession>A0A142W0V1</accession>
<dbReference type="AlphaFoldDB" id="A0A142W0V1"/>
<reference evidence="3" key="1">
    <citation type="submission" date="2015-11" db="EMBL/GenBank/DDBJ databases">
        <title>Complete genome sequence of a polyethylene glycol-degrading strain Sphingopyxis terrae strain 203-1 (NBRC 15098).</title>
        <authorList>
            <person name="Yoshiyuki O."/>
            <person name="Shouta N."/>
            <person name="Nagata Y."/>
            <person name="Numata M."/>
            <person name="Tsuchikane K."/>
            <person name="Hosoyama A."/>
            <person name="Yamazoe A."/>
            <person name="Tsuda M."/>
            <person name="Fujita N."/>
            <person name="Kawai F."/>
        </authorList>
    </citation>
    <scope>NUCLEOTIDE SEQUENCE [LARGE SCALE GENOMIC DNA]</scope>
    <source>
        <strain evidence="3">203-1</strain>
    </source>
</reference>
<dbReference type="EMBL" id="CP013342">
    <property type="protein sequence ID" value="AMU95666.1"/>
    <property type="molecule type" value="Genomic_DNA"/>
</dbReference>